<proteinExistence type="predicted"/>
<keyword evidence="1" id="KW-1133">Transmembrane helix</keyword>
<evidence type="ECO:0000313" key="3">
    <source>
        <dbReference type="Proteomes" id="UP001233999"/>
    </source>
</evidence>
<feature type="non-terminal residue" evidence="2">
    <location>
        <position position="1"/>
    </location>
</feature>
<keyword evidence="3" id="KW-1185">Reference proteome</keyword>
<evidence type="ECO:0000256" key="1">
    <source>
        <dbReference type="SAM" id="Phobius"/>
    </source>
</evidence>
<dbReference type="Proteomes" id="UP001233999">
    <property type="component" value="Unassembled WGS sequence"/>
</dbReference>
<sequence length="92" mass="10464">AEGERSQRRTKCFTRPSTVAPAMVPKTGPNSRGVVIIVIISYTYVPNTYLRLFRKQVRTNFLTKLTKIPPNPVRIDTVIFPLEVTTHSHNKV</sequence>
<dbReference type="AlphaFoldDB" id="A0AAD7Z8H1"/>
<accession>A0AAD7Z8H1</accession>
<protein>
    <submittedName>
        <fullName evidence="2">Uncharacterized protein</fullName>
    </submittedName>
</protein>
<evidence type="ECO:0000313" key="2">
    <source>
        <dbReference type="EMBL" id="KAJ9575856.1"/>
    </source>
</evidence>
<organism evidence="2 3">
    <name type="scientific">Diploptera punctata</name>
    <name type="common">Pacific beetle cockroach</name>
    <dbReference type="NCBI Taxonomy" id="6984"/>
    <lineage>
        <taxon>Eukaryota</taxon>
        <taxon>Metazoa</taxon>
        <taxon>Ecdysozoa</taxon>
        <taxon>Arthropoda</taxon>
        <taxon>Hexapoda</taxon>
        <taxon>Insecta</taxon>
        <taxon>Pterygota</taxon>
        <taxon>Neoptera</taxon>
        <taxon>Polyneoptera</taxon>
        <taxon>Dictyoptera</taxon>
        <taxon>Blattodea</taxon>
        <taxon>Blaberoidea</taxon>
        <taxon>Blaberidae</taxon>
        <taxon>Diplopterinae</taxon>
        <taxon>Diploptera</taxon>
    </lineage>
</organism>
<keyword evidence="1" id="KW-0812">Transmembrane</keyword>
<reference evidence="2" key="1">
    <citation type="journal article" date="2023" name="IScience">
        <title>Live-bearing cockroach genome reveals convergent evolutionary mechanisms linked to viviparity in insects and beyond.</title>
        <authorList>
            <person name="Fouks B."/>
            <person name="Harrison M.C."/>
            <person name="Mikhailova A.A."/>
            <person name="Marchal E."/>
            <person name="English S."/>
            <person name="Carruthers M."/>
            <person name="Jennings E.C."/>
            <person name="Chiamaka E.L."/>
            <person name="Frigard R.A."/>
            <person name="Pippel M."/>
            <person name="Attardo G.M."/>
            <person name="Benoit J.B."/>
            <person name="Bornberg-Bauer E."/>
            <person name="Tobe S.S."/>
        </authorList>
    </citation>
    <scope>NUCLEOTIDE SEQUENCE</scope>
    <source>
        <strain evidence="2">Stay&amp;Tobe</strain>
    </source>
</reference>
<name>A0AAD7Z8H1_DIPPU</name>
<comment type="caution">
    <text evidence="2">The sequence shown here is derived from an EMBL/GenBank/DDBJ whole genome shotgun (WGS) entry which is preliminary data.</text>
</comment>
<feature type="non-terminal residue" evidence="2">
    <location>
        <position position="92"/>
    </location>
</feature>
<gene>
    <name evidence="2" type="ORF">L9F63_007264</name>
</gene>
<feature type="transmembrane region" description="Helical" evidence="1">
    <location>
        <begin position="33"/>
        <end position="50"/>
    </location>
</feature>
<dbReference type="EMBL" id="JASPKZ010009818">
    <property type="protein sequence ID" value="KAJ9575856.1"/>
    <property type="molecule type" value="Genomic_DNA"/>
</dbReference>
<keyword evidence="1" id="KW-0472">Membrane</keyword>
<reference evidence="2" key="2">
    <citation type="submission" date="2023-05" db="EMBL/GenBank/DDBJ databases">
        <authorList>
            <person name="Fouks B."/>
        </authorList>
    </citation>
    <scope>NUCLEOTIDE SEQUENCE</scope>
    <source>
        <strain evidence="2">Stay&amp;Tobe</strain>
        <tissue evidence="2">Testes</tissue>
    </source>
</reference>